<feature type="compositionally biased region" description="Low complexity" evidence="2">
    <location>
        <begin position="122"/>
        <end position="133"/>
    </location>
</feature>
<dbReference type="Proteomes" id="UP000182235">
    <property type="component" value="Unassembled WGS sequence"/>
</dbReference>
<dbReference type="AlphaFoldDB" id="A0A1J9QG31"/>
<dbReference type="InterPro" id="IPR000571">
    <property type="entry name" value="Znf_CCCH"/>
</dbReference>
<feature type="zinc finger region" description="C3H1-type" evidence="1">
    <location>
        <begin position="193"/>
        <end position="222"/>
    </location>
</feature>
<organism evidence="4 5">
    <name type="scientific">Emergomyces pasteurianus Ep9510</name>
    <dbReference type="NCBI Taxonomy" id="1447872"/>
    <lineage>
        <taxon>Eukaryota</taxon>
        <taxon>Fungi</taxon>
        <taxon>Dikarya</taxon>
        <taxon>Ascomycota</taxon>
        <taxon>Pezizomycotina</taxon>
        <taxon>Eurotiomycetes</taxon>
        <taxon>Eurotiomycetidae</taxon>
        <taxon>Onygenales</taxon>
        <taxon>Ajellomycetaceae</taxon>
        <taxon>Emergomyces</taxon>
    </lineage>
</organism>
<dbReference type="VEuPathDB" id="FungiDB:AJ78_00847"/>
<keyword evidence="5" id="KW-1185">Reference proteome</keyword>
<dbReference type="GO" id="GO:0008270">
    <property type="term" value="F:zinc ion binding"/>
    <property type="evidence" value="ECO:0007669"/>
    <property type="project" value="UniProtKB-KW"/>
</dbReference>
<comment type="caution">
    <text evidence="4">The sequence shown here is derived from an EMBL/GenBank/DDBJ whole genome shotgun (WGS) entry which is preliminary data.</text>
</comment>
<feature type="compositionally biased region" description="Polar residues" evidence="2">
    <location>
        <begin position="159"/>
        <end position="186"/>
    </location>
</feature>
<evidence type="ECO:0000313" key="5">
    <source>
        <dbReference type="Proteomes" id="UP000182235"/>
    </source>
</evidence>
<name>A0A1J9QG31_9EURO</name>
<keyword evidence="1" id="KW-0863">Zinc-finger</keyword>
<evidence type="ECO:0000259" key="3">
    <source>
        <dbReference type="PROSITE" id="PS50103"/>
    </source>
</evidence>
<proteinExistence type="predicted"/>
<reference evidence="4 5" key="1">
    <citation type="submission" date="2015-07" db="EMBL/GenBank/DDBJ databases">
        <title>Emmonsia species relationships and genome sequence.</title>
        <authorList>
            <consortium name="The Broad Institute Genomics Platform"/>
            <person name="Cuomo C.A."/>
            <person name="Munoz J.F."/>
            <person name="Imamovic A."/>
            <person name="Priest M.E."/>
            <person name="Young S."/>
            <person name="Clay O.K."/>
            <person name="McEwen J.G."/>
        </authorList>
    </citation>
    <scope>NUCLEOTIDE SEQUENCE [LARGE SCALE GENOMIC DNA]</scope>
    <source>
        <strain evidence="4 5">UAMH 9510</strain>
    </source>
</reference>
<gene>
    <name evidence="4" type="ORF">AJ78_00847</name>
</gene>
<evidence type="ECO:0000313" key="4">
    <source>
        <dbReference type="EMBL" id="OJD19147.1"/>
    </source>
</evidence>
<protein>
    <recommendedName>
        <fullName evidence="3">C3H1-type domain-containing protein</fullName>
    </recommendedName>
</protein>
<keyword evidence="1" id="KW-0479">Metal-binding</keyword>
<dbReference type="PROSITE" id="PS50103">
    <property type="entry name" value="ZF_C3H1"/>
    <property type="match status" value="1"/>
</dbReference>
<feature type="region of interest" description="Disordered" evidence="2">
    <location>
        <begin position="1"/>
        <end position="53"/>
    </location>
</feature>
<feature type="compositionally biased region" description="Polar residues" evidence="2">
    <location>
        <begin position="103"/>
        <end position="121"/>
    </location>
</feature>
<feature type="domain" description="C3H1-type" evidence="3">
    <location>
        <begin position="193"/>
        <end position="222"/>
    </location>
</feature>
<evidence type="ECO:0000256" key="2">
    <source>
        <dbReference type="SAM" id="MobiDB-lite"/>
    </source>
</evidence>
<dbReference type="EMBL" id="LGRN01000016">
    <property type="protein sequence ID" value="OJD19147.1"/>
    <property type="molecule type" value="Genomic_DNA"/>
</dbReference>
<feature type="compositionally biased region" description="Polar residues" evidence="2">
    <location>
        <begin position="134"/>
        <end position="151"/>
    </location>
</feature>
<feature type="region of interest" description="Disordered" evidence="2">
    <location>
        <begin position="99"/>
        <end position="190"/>
    </location>
</feature>
<accession>A0A1J9QG31</accession>
<keyword evidence="1" id="KW-0862">Zinc</keyword>
<evidence type="ECO:0000256" key="1">
    <source>
        <dbReference type="PROSITE-ProRule" id="PRU00723"/>
    </source>
</evidence>
<dbReference type="OrthoDB" id="1918685at2759"/>
<sequence>MSDRLDSPGPIPEEYSRRYQYLNHGTAETDRLDNQHPTTSRRPEAPAGRAGTAYLASRGFYPSLRLPSLSQPISHNAQGSFFSSLQGVLSNRRAYGMAGAAGKTQQGEIRPLQPSQARVETQNVQNNGNWVQGRSPSSFNIGQQSQPQQIYKFQPQAEDLSTNQAQQLSNPQQRLQPSEPGPSTSGSKKERPSVKHLTCWWWNEKGQCRYSVDECLYAHHQTGRVADAPRQVKPGEPPVAGRKLMKALREEACEKTQMGPERELGILEARNKALSEAYVALSSITSESLSALSTLRQSVTKLAAEVINVERDRASHHQHFARAVNGIYQVDARLVRALRAVEDQGLLAGGVEEQAKMQVVRVEGLLVEEGLGEVVKEGKRKAVVPQEM</sequence>